<evidence type="ECO:0000313" key="3">
    <source>
        <dbReference type="Proteomes" id="UP000799118"/>
    </source>
</evidence>
<dbReference type="Proteomes" id="UP000799118">
    <property type="component" value="Unassembled WGS sequence"/>
</dbReference>
<reference evidence="2" key="1">
    <citation type="journal article" date="2019" name="Environ. Microbiol.">
        <title>Fungal ecological strategies reflected in gene transcription - a case study of two litter decomposers.</title>
        <authorList>
            <person name="Barbi F."/>
            <person name="Kohler A."/>
            <person name="Barry K."/>
            <person name="Baskaran P."/>
            <person name="Daum C."/>
            <person name="Fauchery L."/>
            <person name="Ihrmark K."/>
            <person name="Kuo A."/>
            <person name="LaButti K."/>
            <person name="Lipzen A."/>
            <person name="Morin E."/>
            <person name="Grigoriev I.V."/>
            <person name="Henrissat B."/>
            <person name="Lindahl B."/>
            <person name="Martin F."/>
        </authorList>
    </citation>
    <scope>NUCLEOTIDE SEQUENCE</scope>
    <source>
        <strain evidence="2">JB14</strain>
    </source>
</reference>
<evidence type="ECO:0000256" key="1">
    <source>
        <dbReference type="SAM" id="MobiDB-lite"/>
    </source>
</evidence>
<accession>A0A6A4GEE6</accession>
<gene>
    <name evidence="2" type="ORF">BT96DRAFT_1027044</name>
</gene>
<feature type="region of interest" description="Disordered" evidence="1">
    <location>
        <begin position="1"/>
        <end position="22"/>
    </location>
</feature>
<proteinExistence type="predicted"/>
<protein>
    <submittedName>
        <fullName evidence="2">Uncharacterized protein</fullName>
    </submittedName>
</protein>
<evidence type="ECO:0000313" key="2">
    <source>
        <dbReference type="EMBL" id="KAE9383874.1"/>
    </source>
</evidence>
<name>A0A6A4GEE6_9AGAR</name>
<sequence>MHDSPHENQSLPPTPGLSTPTSVPVELDLTLAVEQIPRGAGTSGIGHDEMRGVFKPSAAQLMSMVPARKHPGPRIRKHLPLVIPKIPSTPSNASNYTLSTPRNPSTPLLPSAMLPSPITPSFDSGIAEVIQPMNNTSGSSLTPEISPDRTSVDFSLSPDISLASLWSFDSSQPPTQRKDEMWINLADPNFSHSQKPFVQLRCQILNASNEQ</sequence>
<dbReference type="AlphaFoldDB" id="A0A6A4GEE6"/>
<dbReference type="EMBL" id="ML770298">
    <property type="protein sequence ID" value="KAE9383874.1"/>
    <property type="molecule type" value="Genomic_DNA"/>
</dbReference>
<organism evidence="2 3">
    <name type="scientific">Gymnopus androsaceus JB14</name>
    <dbReference type="NCBI Taxonomy" id="1447944"/>
    <lineage>
        <taxon>Eukaryota</taxon>
        <taxon>Fungi</taxon>
        <taxon>Dikarya</taxon>
        <taxon>Basidiomycota</taxon>
        <taxon>Agaricomycotina</taxon>
        <taxon>Agaricomycetes</taxon>
        <taxon>Agaricomycetidae</taxon>
        <taxon>Agaricales</taxon>
        <taxon>Marasmiineae</taxon>
        <taxon>Omphalotaceae</taxon>
        <taxon>Gymnopus</taxon>
    </lineage>
</organism>
<keyword evidence="3" id="KW-1185">Reference proteome</keyword>